<evidence type="ECO:0000313" key="2">
    <source>
        <dbReference type="EMBL" id="CAD7085581.1"/>
    </source>
</evidence>
<sequence length="275" mass="29244">MHIFWISLHDRRVIVDVRYPVNWYLISELRTMKSFLLFLAVSIAFQSVMAEVNYRQVKTPDGGAYYGTFNSNGVSGGFGGGYSSGGLSGGYGGSSGGVPYGGVLSRGSFGGGSFPSDFESFITGQLSNLQNSYASGVSMIRATPGASVYASTSLTNNDNLYQDHLRQQQKFFDKLQQQAQFAASNPGANYAASSASYGPQGIHQTASVYPEDPNSPNVDTRFDADDGAGGKPGFFGVSSSSFFESSNVDGVEKHRKGAVTTVNDNGKVTTYKAGF</sequence>
<dbReference type="OrthoDB" id="8197468at2759"/>
<protein>
    <submittedName>
        <fullName evidence="2">Uncharacterized protein</fullName>
    </submittedName>
</protein>
<dbReference type="InParanoid" id="A0A7R8URB7"/>
<accession>A0A7R8URB7</accession>
<proteinExistence type="predicted"/>
<dbReference type="EMBL" id="LR899011">
    <property type="protein sequence ID" value="CAD7085581.1"/>
    <property type="molecule type" value="Genomic_DNA"/>
</dbReference>
<dbReference type="AlphaFoldDB" id="A0A7R8URB7"/>
<gene>
    <name evidence="2" type="ORF">HERILL_LOCUS8411</name>
</gene>
<reference evidence="2 3" key="1">
    <citation type="submission" date="2020-11" db="EMBL/GenBank/DDBJ databases">
        <authorList>
            <person name="Wallbank WR R."/>
            <person name="Pardo Diaz C."/>
            <person name="Kozak K."/>
            <person name="Martin S."/>
            <person name="Jiggins C."/>
            <person name="Moest M."/>
            <person name="Warren A I."/>
            <person name="Generalovic N T."/>
            <person name="Byers J.R.P. K."/>
            <person name="Montejo-Kovacevich G."/>
            <person name="Yen C E."/>
        </authorList>
    </citation>
    <scope>NUCLEOTIDE SEQUENCE [LARGE SCALE GENOMIC DNA]</scope>
</reference>
<evidence type="ECO:0000313" key="3">
    <source>
        <dbReference type="Proteomes" id="UP000594454"/>
    </source>
</evidence>
<dbReference type="Proteomes" id="UP000594454">
    <property type="component" value="Chromosome 3"/>
</dbReference>
<evidence type="ECO:0000256" key="1">
    <source>
        <dbReference type="SAM" id="MobiDB-lite"/>
    </source>
</evidence>
<organism evidence="2 3">
    <name type="scientific">Hermetia illucens</name>
    <name type="common">Black soldier fly</name>
    <dbReference type="NCBI Taxonomy" id="343691"/>
    <lineage>
        <taxon>Eukaryota</taxon>
        <taxon>Metazoa</taxon>
        <taxon>Ecdysozoa</taxon>
        <taxon>Arthropoda</taxon>
        <taxon>Hexapoda</taxon>
        <taxon>Insecta</taxon>
        <taxon>Pterygota</taxon>
        <taxon>Neoptera</taxon>
        <taxon>Endopterygota</taxon>
        <taxon>Diptera</taxon>
        <taxon>Brachycera</taxon>
        <taxon>Stratiomyomorpha</taxon>
        <taxon>Stratiomyidae</taxon>
        <taxon>Hermetiinae</taxon>
        <taxon>Hermetia</taxon>
    </lineage>
</organism>
<keyword evidence="3" id="KW-1185">Reference proteome</keyword>
<name>A0A7R8URB7_HERIL</name>
<feature type="region of interest" description="Disordered" evidence="1">
    <location>
        <begin position="210"/>
        <end position="230"/>
    </location>
</feature>